<keyword evidence="6 9" id="KW-1133">Transmembrane helix</keyword>
<evidence type="ECO:0000256" key="8">
    <source>
        <dbReference type="ARBA" id="ARBA00023180"/>
    </source>
</evidence>
<dbReference type="CDD" id="cd19941">
    <property type="entry name" value="TIL"/>
    <property type="match status" value="1"/>
</dbReference>
<dbReference type="EMBL" id="JALNTZ010000007">
    <property type="protein sequence ID" value="KAJ3646342.1"/>
    <property type="molecule type" value="Genomic_DNA"/>
</dbReference>
<evidence type="ECO:0000259" key="10">
    <source>
        <dbReference type="SMART" id="SM00060"/>
    </source>
</evidence>
<reference evidence="14" key="1">
    <citation type="journal article" date="2023" name="G3 (Bethesda)">
        <title>Whole genome assemblies of Zophobas morio and Tenebrio molitor.</title>
        <authorList>
            <person name="Kaur S."/>
            <person name="Stinson S.A."/>
            <person name="diCenzo G.C."/>
        </authorList>
    </citation>
    <scope>NUCLEOTIDE SEQUENCE</scope>
    <source>
        <strain evidence="14">QUZm001</strain>
    </source>
</reference>
<feature type="domain" description="PKD/Chitinase" evidence="11">
    <location>
        <begin position="443"/>
        <end position="533"/>
    </location>
</feature>
<dbReference type="InterPro" id="IPR029865">
    <property type="entry name" value="KIAA0319-like"/>
</dbReference>
<keyword evidence="15" id="KW-1185">Reference proteome</keyword>
<dbReference type="AlphaFoldDB" id="A0AA38M8E6"/>
<feature type="domain" description="PKD/Chitinase" evidence="11">
    <location>
        <begin position="348"/>
        <end position="437"/>
    </location>
</feature>
<dbReference type="Pfam" id="PF22352">
    <property type="entry name" value="K319L-like_PKD"/>
    <property type="match status" value="5"/>
</dbReference>
<organism evidence="14 15">
    <name type="scientific">Zophobas morio</name>
    <dbReference type="NCBI Taxonomy" id="2755281"/>
    <lineage>
        <taxon>Eukaryota</taxon>
        <taxon>Metazoa</taxon>
        <taxon>Ecdysozoa</taxon>
        <taxon>Arthropoda</taxon>
        <taxon>Hexapoda</taxon>
        <taxon>Insecta</taxon>
        <taxon>Pterygota</taxon>
        <taxon>Neoptera</taxon>
        <taxon>Endopterygota</taxon>
        <taxon>Coleoptera</taxon>
        <taxon>Polyphaga</taxon>
        <taxon>Cucujiformia</taxon>
        <taxon>Tenebrionidae</taxon>
        <taxon>Zophobas</taxon>
    </lineage>
</organism>
<evidence type="ECO:0000313" key="15">
    <source>
        <dbReference type="Proteomes" id="UP001168821"/>
    </source>
</evidence>
<keyword evidence="3 9" id="KW-0812">Transmembrane</keyword>
<evidence type="ECO:0000313" key="14">
    <source>
        <dbReference type="EMBL" id="KAJ3646342.1"/>
    </source>
</evidence>
<dbReference type="InterPro" id="IPR011106">
    <property type="entry name" value="MANSC_N"/>
</dbReference>
<feature type="domain" description="Immunoglobulin" evidence="12">
    <location>
        <begin position="253"/>
        <end position="335"/>
    </location>
</feature>
<evidence type="ECO:0000256" key="6">
    <source>
        <dbReference type="ARBA" id="ARBA00022989"/>
    </source>
</evidence>
<feature type="transmembrane region" description="Helical" evidence="9">
    <location>
        <begin position="868"/>
        <end position="894"/>
    </location>
</feature>
<dbReference type="GO" id="GO:0005886">
    <property type="term" value="C:plasma membrane"/>
    <property type="evidence" value="ECO:0007669"/>
    <property type="project" value="UniProtKB-SubCell"/>
</dbReference>
<comment type="caution">
    <text evidence="14">The sequence shown here is derived from an EMBL/GenBank/DDBJ whole genome shotgun (WGS) entry which is preliminary data.</text>
</comment>
<name>A0AA38M8E6_9CUCU</name>
<dbReference type="PANTHER" id="PTHR46182:SF2">
    <property type="entry name" value="FI19480P1"/>
    <property type="match status" value="1"/>
</dbReference>
<dbReference type="SMART" id="SM00089">
    <property type="entry name" value="PKD"/>
    <property type="match status" value="5"/>
</dbReference>
<sequence>MEHIRLVCIISLVVALLPYYYCYPNTKNIHTICPRLYERTFQGFVPQGNLTAGIYKEIEGVNKLKECVVKCCLQEQCNVVFMSDAKCYHITCTSDELCKPVLSPNPESKDHIMMVLVRPTDEDRWQDVLAQDFSSEHLDREVYNVLSDSRRLQDIYKDLMMDESTYNYDVGCEVGTDSGCGLGEVCVQNFPKSRAGTCSCKPGYIRNHSGDCILVDLKDVGLHSSSEMLTERILDATNKSVPVTRKHLTVSAENKVVKLPDNEVTLIASVAPDDSNEEEKYQYEWTSLQQPDGSTAVKHQNGGQLQLSKLVEGLYTFKVTVSNSFAFGETFVNVTVLPPSRINKPPQVVIIPADQTIKLPNTAAVLDASSSTDDDGIVSWHWELQQGPLGYQPELKDASTLQLNDLKKPGNYTFKLTITDTDKVTSSGTANVTVLKITDYPPDANAGEDKIIYLPHNNITLNGNLSTDDHAITTWEWTKSSDDAQKAVDMQDTRTPYLQLSNLEEGMYTFTLKVTDSANQSSTAQVHVFVKPPTNKPPVAEAGSNITISLPQTWVVLDASNSSDDNKIITFKWEQVDGPSTVQFVNNSLSKTNVTGLTKGSYTFKVSVTDDNNNVASDTVHLLVNQNVNQKPKADGGGDFEVELPRNAVYLNGTKSKDDWAIVKWKWTRDEKSLAMGNIAEDSDKSAILILTDVIAGKYIFNLTVFDEQGLTDTDTVTFVVKNDPKLLYLVEITIDVNAKHLTQAQYDTLIGKLALLVIDGSRLKVRHVKPEVGSGKAMITFYVENPDGTPYPANDIVQHLREKLRVDAGLLGFSVAKLQTAVCQNSCSGHGVCVEQTRKCECEAFWMQDLFKVYLKTGEDSDCSWSILYVVLGVVCTLLAFFGSMWGIIYLCYTWCSKKWIGTKPTTYKLIEDLPPRK</sequence>
<keyword evidence="2" id="KW-1003">Cell membrane</keyword>
<dbReference type="CDD" id="cd00146">
    <property type="entry name" value="PKD"/>
    <property type="match status" value="3"/>
</dbReference>
<proteinExistence type="predicted"/>
<feature type="domain" description="PKD/Chitinase" evidence="11">
    <location>
        <begin position="250"/>
        <end position="339"/>
    </location>
</feature>
<dbReference type="InterPro" id="IPR035986">
    <property type="entry name" value="PKD_dom_sf"/>
</dbReference>
<dbReference type="InterPro" id="IPR022409">
    <property type="entry name" value="PKD/Chitinase_dom"/>
</dbReference>
<dbReference type="SMART" id="SM00765">
    <property type="entry name" value="MANEC"/>
    <property type="match status" value="1"/>
</dbReference>
<gene>
    <name evidence="14" type="ORF">Zmor_023933</name>
</gene>
<feature type="domain" description="PKD/Chitinase" evidence="11">
    <location>
        <begin position="539"/>
        <end position="627"/>
    </location>
</feature>
<dbReference type="GO" id="GO:0001764">
    <property type="term" value="P:neuron migration"/>
    <property type="evidence" value="ECO:0007669"/>
    <property type="project" value="TreeGrafter"/>
</dbReference>
<dbReference type="Gene3D" id="2.60.40.10">
    <property type="entry name" value="Immunoglobulins"/>
    <property type="match status" value="5"/>
</dbReference>
<dbReference type="InterPro" id="IPR013783">
    <property type="entry name" value="Ig-like_fold"/>
</dbReference>
<evidence type="ECO:0000259" key="12">
    <source>
        <dbReference type="SMART" id="SM00409"/>
    </source>
</evidence>
<dbReference type="PANTHER" id="PTHR46182">
    <property type="entry name" value="FI19480P1"/>
    <property type="match status" value="1"/>
</dbReference>
<evidence type="ECO:0000256" key="7">
    <source>
        <dbReference type="ARBA" id="ARBA00023136"/>
    </source>
</evidence>
<feature type="domain" description="Fibronectin type-III" evidence="10">
    <location>
        <begin position="360"/>
        <end position="521"/>
    </location>
</feature>
<keyword evidence="4" id="KW-0732">Signal</keyword>
<evidence type="ECO:0000256" key="9">
    <source>
        <dbReference type="SAM" id="Phobius"/>
    </source>
</evidence>
<dbReference type="InterPro" id="IPR003961">
    <property type="entry name" value="FN3_dom"/>
</dbReference>
<feature type="domain" description="Immunoglobulin" evidence="12">
    <location>
        <begin position="535"/>
        <end position="625"/>
    </location>
</feature>
<dbReference type="InterPro" id="IPR013980">
    <property type="entry name" value="MANSC_dom"/>
</dbReference>
<evidence type="ECO:0000256" key="2">
    <source>
        <dbReference type="ARBA" id="ARBA00022475"/>
    </source>
</evidence>
<dbReference type="SMART" id="SM00060">
    <property type="entry name" value="FN3"/>
    <property type="match status" value="3"/>
</dbReference>
<feature type="domain" description="Immunoglobulin" evidence="12">
    <location>
        <begin position="346"/>
        <end position="435"/>
    </location>
</feature>
<dbReference type="SUPFAM" id="SSF49299">
    <property type="entry name" value="PKD domain"/>
    <property type="match status" value="4"/>
</dbReference>
<dbReference type="InterPro" id="IPR003599">
    <property type="entry name" value="Ig_sub"/>
</dbReference>
<keyword evidence="8" id="KW-0325">Glycoprotein</keyword>
<evidence type="ECO:0008006" key="16">
    <source>
        <dbReference type="Google" id="ProtNLM"/>
    </source>
</evidence>
<feature type="domain" description="Seven cysteines N-terminal" evidence="13">
    <location>
        <begin position="28"/>
        <end position="112"/>
    </location>
</feature>
<feature type="domain" description="Fibronectin type-III" evidence="10">
    <location>
        <begin position="551"/>
        <end position="617"/>
    </location>
</feature>
<evidence type="ECO:0000256" key="4">
    <source>
        <dbReference type="ARBA" id="ARBA00022729"/>
    </source>
</evidence>
<dbReference type="FunFam" id="2.60.40.10:FF:000257">
    <property type="entry name" value="Dyslexia-associated protein KIAA0319-like"/>
    <property type="match status" value="1"/>
</dbReference>
<dbReference type="FunFam" id="2.60.40.10:FF:000061">
    <property type="entry name" value="Dyslexia-associated protein KIAA0319 homolog"/>
    <property type="match status" value="2"/>
</dbReference>
<evidence type="ECO:0000256" key="1">
    <source>
        <dbReference type="ARBA" id="ARBA00004236"/>
    </source>
</evidence>
<evidence type="ECO:0000259" key="11">
    <source>
        <dbReference type="SMART" id="SM00089"/>
    </source>
</evidence>
<dbReference type="SMART" id="SM00409">
    <property type="entry name" value="IG"/>
    <property type="match status" value="4"/>
</dbReference>
<evidence type="ECO:0000256" key="3">
    <source>
        <dbReference type="ARBA" id="ARBA00022692"/>
    </source>
</evidence>
<keyword evidence="5" id="KW-0677">Repeat</keyword>
<dbReference type="FunFam" id="2.60.40.10:FF:001655">
    <property type="entry name" value="Blast:Dyslexia-associated protein KIAA0319"/>
    <property type="match status" value="1"/>
</dbReference>
<keyword evidence="7 9" id="KW-0472">Membrane</keyword>
<dbReference type="InterPro" id="IPR056502">
    <property type="entry name" value="KIAA0319-like_C"/>
</dbReference>
<dbReference type="Pfam" id="PF23620">
    <property type="entry name" value="KIAA0319"/>
    <property type="match status" value="1"/>
</dbReference>
<evidence type="ECO:0000256" key="5">
    <source>
        <dbReference type="ARBA" id="ARBA00022737"/>
    </source>
</evidence>
<feature type="domain" description="Immunoglobulin" evidence="12">
    <location>
        <begin position="448"/>
        <end position="529"/>
    </location>
</feature>
<accession>A0AA38M8E6</accession>
<comment type="subcellular location">
    <subcellularLocation>
        <location evidence="1">Cell membrane</location>
    </subcellularLocation>
</comment>
<dbReference type="Proteomes" id="UP001168821">
    <property type="component" value="Unassembled WGS sequence"/>
</dbReference>
<protein>
    <recommendedName>
        <fullName evidence="16">Dyslexia-associated protein KIAA0319-like protein</fullName>
    </recommendedName>
</protein>
<evidence type="ECO:0000259" key="13">
    <source>
        <dbReference type="SMART" id="SM00765"/>
    </source>
</evidence>
<dbReference type="Pfam" id="PF23597">
    <property type="entry name" value="KIAA0319_N"/>
    <property type="match status" value="1"/>
</dbReference>
<feature type="domain" description="PKD/Chitinase" evidence="11">
    <location>
        <begin position="637"/>
        <end position="724"/>
    </location>
</feature>
<dbReference type="GO" id="GO:0031410">
    <property type="term" value="C:cytoplasmic vesicle"/>
    <property type="evidence" value="ECO:0007669"/>
    <property type="project" value="TreeGrafter"/>
</dbReference>
<feature type="domain" description="Fibronectin type-III" evidence="10">
    <location>
        <begin position="240"/>
        <end position="330"/>
    </location>
</feature>